<proteinExistence type="inferred from homology"/>
<dbReference type="PANTHER" id="PTHR34001:SF3">
    <property type="entry name" value="BLL7405 PROTEIN"/>
    <property type="match status" value="1"/>
</dbReference>
<evidence type="ECO:0000256" key="2">
    <source>
        <dbReference type="ARBA" id="ARBA00022729"/>
    </source>
</evidence>
<evidence type="ECO:0000259" key="6">
    <source>
        <dbReference type="Pfam" id="PF13505"/>
    </source>
</evidence>
<dbReference type="Proteomes" id="UP001239680">
    <property type="component" value="Unassembled WGS sequence"/>
</dbReference>
<dbReference type="Gene3D" id="2.40.160.20">
    <property type="match status" value="1"/>
</dbReference>
<comment type="similarity">
    <text evidence="4">Belongs to the Omp25/RopB family.</text>
</comment>
<comment type="subcellular location">
    <subcellularLocation>
        <location evidence="1">Membrane</location>
    </subcellularLocation>
</comment>
<dbReference type="InterPro" id="IPR051692">
    <property type="entry name" value="OMP-like"/>
</dbReference>
<dbReference type="InterPro" id="IPR011250">
    <property type="entry name" value="OMP/PagP_B-barrel"/>
</dbReference>
<dbReference type="RefSeq" id="WP_306678180.1">
    <property type="nucleotide sequence ID" value="NZ_JAVDBT010000001.1"/>
</dbReference>
<evidence type="ECO:0000256" key="3">
    <source>
        <dbReference type="ARBA" id="ARBA00023136"/>
    </source>
</evidence>
<name>A0ABU0VSP7_9RHOB</name>
<keyword evidence="8" id="KW-1185">Reference proteome</keyword>
<accession>A0ABU0VSP7</accession>
<dbReference type="InterPro" id="IPR027385">
    <property type="entry name" value="Beta-barrel_OMP"/>
</dbReference>
<evidence type="ECO:0000313" key="8">
    <source>
        <dbReference type="Proteomes" id="UP001239680"/>
    </source>
</evidence>
<reference evidence="7 8" key="1">
    <citation type="submission" date="2023-08" db="EMBL/GenBank/DDBJ databases">
        <title>Characterization of two Paracoccaceae strains isolated from Phycosphere and proposal of Xinfangfangia lacusdiani sp. nov.</title>
        <authorList>
            <person name="Deng Y."/>
            <person name="Zhang Y.Q."/>
        </authorList>
    </citation>
    <scope>NUCLEOTIDE SEQUENCE [LARGE SCALE GENOMIC DNA]</scope>
    <source>
        <strain evidence="7 8">CPCC 101601</strain>
    </source>
</reference>
<evidence type="ECO:0000256" key="5">
    <source>
        <dbReference type="SAM" id="SignalP"/>
    </source>
</evidence>
<organism evidence="7 8">
    <name type="scientific">Pseudogemmobacter lacusdianii</name>
    <dbReference type="NCBI Taxonomy" id="3069608"/>
    <lineage>
        <taxon>Bacteria</taxon>
        <taxon>Pseudomonadati</taxon>
        <taxon>Pseudomonadota</taxon>
        <taxon>Alphaproteobacteria</taxon>
        <taxon>Rhodobacterales</taxon>
        <taxon>Paracoccaceae</taxon>
        <taxon>Pseudogemmobacter</taxon>
    </lineage>
</organism>
<evidence type="ECO:0000313" key="7">
    <source>
        <dbReference type="EMBL" id="MDQ2064751.1"/>
    </source>
</evidence>
<feature type="domain" description="Outer membrane protein beta-barrel" evidence="6">
    <location>
        <begin position="13"/>
        <end position="243"/>
    </location>
</feature>
<feature type="signal peptide" evidence="5">
    <location>
        <begin position="1"/>
        <end position="18"/>
    </location>
</feature>
<dbReference type="Pfam" id="PF13505">
    <property type="entry name" value="OMP_b-brl"/>
    <property type="match status" value="1"/>
</dbReference>
<comment type="caution">
    <text evidence="7">The sequence shown here is derived from an EMBL/GenBank/DDBJ whole genome shotgun (WGS) entry which is preliminary data.</text>
</comment>
<protein>
    <submittedName>
        <fullName evidence="7">Outer membrane beta-barrel protein</fullName>
    </submittedName>
</protein>
<keyword evidence="2 5" id="KW-0732">Signal</keyword>
<dbReference type="SUPFAM" id="SSF56925">
    <property type="entry name" value="OMPA-like"/>
    <property type="match status" value="1"/>
</dbReference>
<evidence type="ECO:0000256" key="1">
    <source>
        <dbReference type="ARBA" id="ARBA00004370"/>
    </source>
</evidence>
<dbReference type="EMBL" id="JAVDBT010000001">
    <property type="protein sequence ID" value="MDQ2064751.1"/>
    <property type="molecule type" value="Genomic_DNA"/>
</dbReference>
<sequence>MMHKVLMVAFAGSLFAQGAAVNAQSIDWSGAYIGLTAGHGRNSSQFDDTSYNGGIPGFPPYSFDVDTKGAQWGIFGGYNWQRDTQVYGVELEIGRSEAEGSAFPPFNDPFGDPYDAAGGVEAGWYGTLAGRLGVVRDKSLFYGKLGLAYSDARATFVDTCTAAPCGPGVIDASGALGWGLLAGIGIDHALSEKWVLRAEYEYIHFGSADASGDNISPGMPNVPTVIGGDMSSQRLKLGISFKF</sequence>
<feature type="chain" id="PRO_5045409812" evidence="5">
    <location>
        <begin position="19"/>
        <end position="243"/>
    </location>
</feature>
<keyword evidence="3" id="KW-0472">Membrane</keyword>
<gene>
    <name evidence="7" type="ORF">Q9295_00055</name>
</gene>
<evidence type="ECO:0000256" key="4">
    <source>
        <dbReference type="ARBA" id="ARBA00038306"/>
    </source>
</evidence>
<dbReference type="PANTHER" id="PTHR34001">
    <property type="entry name" value="BLL7405 PROTEIN"/>
    <property type="match status" value="1"/>
</dbReference>